<dbReference type="Pfam" id="PF20415">
    <property type="entry name" value="DUF6699"/>
    <property type="match status" value="1"/>
</dbReference>
<dbReference type="OrthoDB" id="3172906at2759"/>
<organism evidence="3 4">
    <name type="scientific">Lentinula aciculospora</name>
    <dbReference type="NCBI Taxonomy" id="153920"/>
    <lineage>
        <taxon>Eukaryota</taxon>
        <taxon>Fungi</taxon>
        <taxon>Dikarya</taxon>
        <taxon>Basidiomycota</taxon>
        <taxon>Agaricomycotina</taxon>
        <taxon>Agaricomycetes</taxon>
        <taxon>Agaricomycetidae</taxon>
        <taxon>Agaricales</taxon>
        <taxon>Marasmiineae</taxon>
        <taxon>Omphalotaceae</taxon>
        <taxon>Lentinula</taxon>
    </lineage>
</organism>
<gene>
    <name evidence="3" type="ORF">J3R30DRAFT_3488046</name>
</gene>
<protein>
    <recommendedName>
        <fullName evidence="2">DUF6699 domain-containing protein</fullName>
    </recommendedName>
</protein>
<name>A0A9W9A803_9AGAR</name>
<evidence type="ECO:0000313" key="4">
    <source>
        <dbReference type="Proteomes" id="UP001150266"/>
    </source>
</evidence>
<dbReference type="AlphaFoldDB" id="A0A9W9A803"/>
<evidence type="ECO:0000256" key="1">
    <source>
        <dbReference type="SAM" id="MobiDB-lite"/>
    </source>
</evidence>
<feature type="compositionally biased region" description="Low complexity" evidence="1">
    <location>
        <begin position="1"/>
        <end position="19"/>
    </location>
</feature>
<proteinExistence type="predicted"/>
<sequence>MSPGRHPSPWSSSSPDVASQTFPNYILPRTTSISALNPNTTPLYLSPTSIRQGGTSLQREAMLGYSVSEGSVRAATESGQSNISSTVNGLNGHAVPEVPRTPENSQLQSRRTLRTVPLPSQSTLLGRVGVDLNQALKFEGHLGGRAMITMDVAAKIRTVLELANGLQILTTWATSPPLPSMTVLHPALPWSITVHATVTYVTVCDVLCAIYQSLQLPLHEDYWSFCLGEGYRVFPERYGRTLKRFHLLRGKTVFVGLSRTAAEAALGGEIWRMNFA</sequence>
<accession>A0A9W9A803</accession>
<reference evidence="3" key="1">
    <citation type="submission" date="2022-08" db="EMBL/GenBank/DDBJ databases">
        <title>A Global Phylogenomic Analysis of the Shiitake Genus Lentinula.</title>
        <authorList>
            <consortium name="DOE Joint Genome Institute"/>
            <person name="Sierra-Patev S."/>
            <person name="Min B."/>
            <person name="Naranjo-Ortiz M."/>
            <person name="Looney B."/>
            <person name="Konkel Z."/>
            <person name="Slot J.C."/>
            <person name="Sakamoto Y."/>
            <person name="Steenwyk J.L."/>
            <person name="Rokas A."/>
            <person name="Carro J."/>
            <person name="Camarero S."/>
            <person name="Ferreira P."/>
            <person name="Molpeceres G."/>
            <person name="Ruiz-Duenas F.J."/>
            <person name="Serrano A."/>
            <person name="Henrissat B."/>
            <person name="Drula E."/>
            <person name="Hughes K.W."/>
            <person name="Mata J.L."/>
            <person name="Ishikawa N.K."/>
            <person name="Vargas-Isla R."/>
            <person name="Ushijima S."/>
            <person name="Smith C.A."/>
            <person name="Ahrendt S."/>
            <person name="Andreopoulos W."/>
            <person name="He G."/>
            <person name="Labutti K."/>
            <person name="Lipzen A."/>
            <person name="Ng V."/>
            <person name="Riley R."/>
            <person name="Sandor L."/>
            <person name="Barry K."/>
            <person name="Martinez A.T."/>
            <person name="Xiao Y."/>
            <person name="Gibbons J.G."/>
            <person name="Terashima K."/>
            <person name="Grigoriev I.V."/>
            <person name="Hibbett D.S."/>
        </authorList>
    </citation>
    <scope>NUCLEOTIDE SEQUENCE</scope>
    <source>
        <strain evidence="3">JLM2183</strain>
    </source>
</reference>
<feature type="non-terminal residue" evidence="3">
    <location>
        <position position="1"/>
    </location>
</feature>
<keyword evidence="4" id="KW-1185">Reference proteome</keyword>
<dbReference type="Proteomes" id="UP001150266">
    <property type="component" value="Unassembled WGS sequence"/>
</dbReference>
<dbReference type="InterPro" id="IPR046522">
    <property type="entry name" value="DUF6699"/>
</dbReference>
<feature type="domain" description="DUF6699" evidence="2">
    <location>
        <begin position="165"/>
        <end position="260"/>
    </location>
</feature>
<evidence type="ECO:0000313" key="3">
    <source>
        <dbReference type="EMBL" id="KAJ4476652.1"/>
    </source>
</evidence>
<dbReference type="EMBL" id="JAOTPV010000011">
    <property type="protein sequence ID" value="KAJ4476652.1"/>
    <property type="molecule type" value="Genomic_DNA"/>
</dbReference>
<evidence type="ECO:0000259" key="2">
    <source>
        <dbReference type="Pfam" id="PF20415"/>
    </source>
</evidence>
<comment type="caution">
    <text evidence="3">The sequence shown here is derived from an EMBL/GenBank/DDBJ whole genome shotgun (WGS) entry which is preliminary data.</text>
</comment>
<feature type="region of interest" description="Disordered" evidence="1">
    <location>
        <begin position="1"/>
        <end position="22"/>
    </location>
</feature>